<feature type="transmembrane region" description="Helical" evidence="9">
    <location>
        <begin position="241"/>
        <end position="258"/>
    </location>
</feature>
<dbReference type="GO" id="GO:0098553">
    <property type="term" value="C:lumenal side of endoplasmic reticulum membrane"/>
    <property type="evidence" value="ECO:0007669"/>
    <property type="project" value="TreeGrafter"/>
</dbReference>
<evidence type="ECO:0000256" key="1">
    <source>
        <dbReference type="ARBA" id="ARBA00004477"/>
    </source>
</evidence>
<name>A0A6P6RV29_9EIME</name>
<evidence type="ECO:0000256" key="9">
    <source>
        <dbReference type="SAM" id="Phobius"/>
    </source>
</evidence>
<feature type="compositionally biased region" description="Basic and acidic residues" evidence="8">
    <location>
        <begin position="204"/>
        <end position="228"/>
    </location>
</feature>
<evidence type="ECO:0000256" key="3">
    <source>
        <dbReference type="ARBA" id="ARBA00022692"/>
    </source>
</evidence>
<keyword evidence="3 9" id="KW-0812">Transmembrane</keyword>
<feature type="transmembrane region" description="Helical" evidence="9">
    <location>
        <begin position="106"/>
        <end position="124"/>
    </location>
</feature>
<feature type="transmembrane region" description="Helical" evidence="9">
    <location>
        <begin position="270"/>
        <end position="298"/>
    </location>
</feature>
<feature type="transmembrane region" description="Helical" evidence="9">
    <location>
        <begin position="381"/>
        <end position="404"/>
    </location>
</feature>
<dbReference type="PANTHER" id="PTHR12174">
    <property type="entry name" value="SIGNAL PEPTIDE PEPTIDASE"/>
    <property type="match status" value="1"/>
</dbReference>
<dbReference type="InterPro" id="IPR006639">
    <property type="entry name" value="Preselin/SPP"/>
</dbReference>
<keyword evidence="10" id="KW-1185">Reference proteome</keyword>
<protein>
    <submittedName>
        <fullName evidence="11">Signal peptide peptidase</fullName>
    </submittedName>
</protein>
<reference evidence="11" key="1">
    <citation type="submission" date="2025-08" db="UniProtKB">
        <authorList>
            <consortium name="RefSeq"/>
        </authorList>
    </citation>
    <scope>IDENTIFICATION</scope>
</reference>
<proteinExistence type="inferred from homology"/>
<dbReference type="GO" id="GO:0033619">
    <property type="term" value="P:membrane protein proteolysis"/>
    <property type="evidence" value="ECO:0007669"/>
    <property type="project" value="TreeGrafter"/>
</dbReference>
<evidence type="ECO:0000256" key="8">
    <source>
        <dbReference type="SAM" id="MobiDB-lite"/>
    </source>
</evidence>
<evidence type="ECO:0000256" key="6">
    <source>
        <dbReference type="ARBA" id="ARBA00022989"/>
    </source>
</evidence>
<organism evidence="10 11">
    <name type="scientific">Cyclospora cayetanensis</name>
    <dbReference type="NCBI Taxonomy" id="88456"/>
    <lineage>
        <taxon>Eukaryota</taxon>
        <taxon>Sar</taxon>
        <taxon>Alveolata</taxon>
        <taxon>Apicomplexa</taxon>
        <taxon>Conoidasida</taxon>
        <taxon>Coccidia</taxon>
        <taxon>Eucoccidiorida</taxon>
        <taxon>Eimeriorina</taxon>
        <taxon>Eimeriidae</taxon>
        <taxon>Cyclospora</taxon>
    </lineage>
</organism>
<feature type="transmembrane region" description="Helical" evidence="9">
    <location>
        <begin position="410"/>
        <end position="429"/>
    </location>
</feature>
<dbReference type="SMART" id="SM00730">
    <property type="entry name" value="PSN"/>
    <property type="match status" value="1"/>
</dbReference>
<keyword evidence="4" id="KW-0378">Hydrolase</keyword>
<dbReference type="OrthoDB" id="29661at2759"/>
<accession>A0A6P6RV29</accession>
<dbReference type="RefSeq" id="XP_026191322.1">
    <property type="nucleotide sequence ID" value="XM_026335537.1"/>
</dbReference>
<evidence type="ECO:0000256" key="7">
    <source>
        <dbReference type="ARBA" id="ARBA00023136"/>
    </source>
</evidence>
<evidence type="ECO:0000313" key="10">
    <source>
        <dbReference type="Proteomes" id="UP000515125"/>
    </source>
</evidence>
<evidence type="ECO:0000256" key="4">
    <source>
        <dbReference type="ARBA" id="ARBA00022801"/>
    </source>
</evidence>
<evidence type="ECO:0000256" key="2">
    <source>
        <dbReference type="ARBA" id="ARBA00006859"/>
    </source>
</evidence>
<gene>
    <name evidence="11" type="primary">LOC34620212</name>
</gene>
<keyword evidence="7 9" id="KW-0472">Membrane</keyword>
<dbReference type="Proteomes" id="UP000515125">
    <property type="component" value="Unplaced"/>
</dbReference>
<keyword evidence="6 9" id="KW-1133">Transmembrane helix</keyword>
<dbReference type="PANTHER" id="PTHR12174:SF23">
    <property type="entry name" value="MINOR HISTOCOMPATIBILITY ANTIGEN H13"/>
    <property type="match status" value="1"/>
</dbReference>
<evidence type="ECO:0000256" key="5">
    <source>
        <dbReference type="ARBA" id="ARBA00022824"/>
    </source>
</evidence>
<dbReference type="GO" id="GO:0042500">
    <property type="term" value="F:aspartic endopeptidase activity, intramembrane cleaving"/>
    <property type="evidence" value="ECO:0007669"/>
    <property type="project" value="InterPro"/>
</dbReference>
<comment type="similarity">
    <text evidence="2">Belongs to the peptidase A22B family.</text>
</comment>
<comment type="subcellular location">
    <subcellularLocation>
        <location evidence="1">Endoplasmic reticulum membrane</location>
        <topology evidence="1">Multi-pass membrane protein</topology>
    </subcellularLocation>
</comment>
<dbReference type="Pfam" id="PF04258">
    <property type="entry name" value="Peptidase_A22B"/>
    <property type="match status" value="1"/>
</dbReference>
<feature type="transmembrane region" description="Helical" evidence="9">
    <location>
        <begin position="331"/>
        <end position="352"/>
    </location>
</feature>
<dbReference type="GeneID" id="34620212"/>
<dbReference type="AlphaFoldDB" id="A0A6P6RV29"/>
<feature type="region of interest" description="Disordered" evidence="8">
    <location>
        <begin position="191"/>
        <end position="228"/>
    </location>
</feature>
<keyword evidence="5" id="KW-0256">Endoplasmic reticulum</keyword>
<dbReference type="GO" id="GO:0006465">
    <property type="term" value="P:signal peptide processing"/>
    <property type="evidence" value="ECO:0007669"/>
    <property type="project" value="TreeGrafter"/>
</dbReference>
<evidence type="ECO:0000313" key="11">
    <source>
        <dbReference type="RefSeq" id="XP_026191322.1"/>
    </source>
</evidence>
<feature type="transmembrane region" description="Helical" evidence="9">
    <location>
        <begin position="38"/>
        <end position="57"/>
    </location>
</feature>
<dbReference type="GO" id="GO:0098554">
    <property type="term" value="C:cytoplasmic side of endoplasmic reticulum membrane"/>
    <property type="evidence" value="ECO:0007669"/>
    <property type="project" value="TreeGrafter"/>
</dbReference>
<feature type="transmembrane region" description="Helical" evidence="9">
    <location>
        <begin position="136"/>
        <end position="156"/>
    </location>
</feature>
<feature type="region of interest" description="Disordered" evidence="8">
    <location>
        <begin position="440"/>
        <end position="462"/>
    </location>
</feature>
<sequence length="462" mass="50356">MSSSATGDTAAGFAAPAEAGGSPTLDCISTSSKCQVSLALFYGCFACLAVVMAASWVSPLPVLLQMGLYTAPIIYVGSHLSLKQNEVDAITGEKVNRGESMDRTDAMLFPVFGSIALFSLYLAYKFLGAVWVNMLLTLYLSGVGLVALGETIFAVARPLCSPSFHDDSWFVVHLPNRLLWIRQWLAGASAKSEQPQQQEGEEAKEEKGKGEDKKTKEKEEAMEEPHEQRGAADLTWRFSPLWVLSHLAALGICGLWLVTKHWALHNILAIAFCIQAIAIVSVGSFGVASILLCGLFVYDVFWVFGTEVMVSVAKAFEGPAKLIFPVQLSPLQYSILGLGDIVIPGVLIAMCLRFDNYLHHQQQNAATESHAVDIHQRFAKFYFCVVLCFYELGLLTTGIVMLAAQHPQPALLYLVPYCLFSLFGAAALNGKVKEVLAYKEEGENTESSAKPLAQDPTEKKEN</sequence>
<dbReference type="InterPro" id="IPR007369">
    <property type="entry name" value="Peptidase_A22B_SPP"/>
</dbReference>